<protein>
    <submittedName>
        <fullName evidence="1">Uncharacterized protein</fullName>
    </submittedName>
</protein>
<accession>A0ABQ4LTB3</accession>
<name>A0ABQ4LTB3_9BACL</name>
<dbReference type="Proteomes" id="UP000680638">
    <property type="component" value="Unassembled WGS sequence"/>
</dbReference>
<dbReference type="RefSeq" id="WP_036711935.1">
    <property type="nucleotide sequence ID" value="NZ_BORW01000004.1"/>
</dbReference>
<evidence type="ECO:0000313" key="2">
    <source>
        <dbReference type="Proteomes" id="UP000680638"/>
    </source>
</evidence>
<organism evidence="1 2">
    <name type="scientific">Paenibacillus cookii</name>
    <dbReference type="NCBI Taxonomy" id="157839"/>
    <lineage>
        <taxon>Bacteria</taxon>
        <taxon>Bacillati</taxon>
        <taxon>Bacillota</taxon>
        <taxon>Bacilli</taxon>
        <taxon>Bacillales</taxon>
        <taxon>Paenibacillaceae</taxon>
        <taxon>Paenibacillus</taxon>
    </lineage>
</organism>
<reference evidence="1 2" key="1">
    <citation type="submission" date="2021-03" db="EMBL/GenBank/DDBJ databases">
        <title>Antimicrobial resistance genes in bacteria isolated from Japanese honey, and their potential for conferring macrolide and lincosamide resistance in the American foulbrood pathogen Paenibacillus larvae.</title>
        <authorList>
            <person name="Okamoto M."/>
            <person name="Kumagai M."/>
            <person name="Kanamori H."/>
            <person name="Takamatsu D."/>
        </authorList>
    </citation>
    <scope>NUCLEOTIDE SEQUENCE [LARGE SCALE GENOMIC DNA]</scope>
    <source>
        <strain evidence="1 2">J21TS3</strain>
    </source>
</reference>
<proteinExistence type="predicted"/>
<sequence>MNTWIFAGLCDKSDTLVHICKLLASGGSSVLLVDASEKRRYPYFIGGLGEKLCITEFAGFDVACGFGDSAGLKAYFRSHGGALEHYDYVLYDLELPDFCAKEDWLSASELVWVTDYEVWTLEEGGKWLSEAVLRYFDPGVRPEMKRLIVRAVEEWFGPSYLDGYFERLPVRWKGDPVVLPWNELDYSLKLRNEHAKRIHMKALTRTYKKRLCGIFETFTDWDRKQIQRALKNAERSQA</sequence>
<dbReference type="EMBL" id="BORW01000004">
    <property type="protein sequence ID" value="GIO66489.1"/>
    <property type="molecule type" value="Genomic_DNA"/>
</dbReference>
<keyword evidence="2" id="KW-1185">Reference proteome</keyword>
<gene>
    <name evidence="1" type="ORF">J21TS3_13100</name>
</gene>
<comment type="caution">
    <text evidence="1">The sequence shown here is derived from an EMBL/GenBank/DDBJ whole genome shotgun (WGS) entry which is preliminary data.</text>
</comment>
<evidence type="ECO:0000313" key="1">
    <source>
        <dbReference type="EMBL" id="GIO66489.1"/>
    </source>
</evidence>